<dbReference type="Proteomes" id="UP000554482">
    <property type="component" value="Unassembled WGS sequence"/>
</dbReference>
<dbReference type="PANTHER" id="PTHR38926:SF5">
    <property type="entry name" value="F-BOX AND LEUCINE-RICH REPEAT PROTEIN 6"/>
    <property type="match status" value="1"/>
</dbReference>
<reference evidence="1 2" key="1">
    <citation type="submission" date="2020-06" db="EMBL/GenBank/DDBJ databases">
        <title>Transcriptomic and genomic resources for Thalictrum thalictroides and T. hernandezii: Facilitating candidate gene discovery in an emerging model plant lineage.</title>
        <authorList>
            <person name="Arias T."/>
            <person name="Riano-Pachon D.M."/>
            <person name="Di Stilio V.S."/>
        </authorList>
    </citation>
    <scope>NUCLEOTIDE SEQUENCE [LARGE SCALE GENOMIC DNA]</scope>
    <source>
        <strain evidence="2">cv. WT478/WT964</strain>
        <tissue evidence="1">Leaves</tissue>
    </source>
</reference>
<dbReference type="InterPro" id="IPR032675">
    <property type="entry name" value="LRR_dom_sf"/>
</dbReference>
<evidence type="ECO:0000313" key="1">
    <source>
        <dbReference type="EMBL" id="KAF5180309.1"/>
    </source>
</evidence>
<comment type="caution">
    <text evidence="1">The sequence shown here is derived from an EMBL/GenBank/DDBJ whole genome shotgun (WGS) entry which is preliminary data.</text>
</comment>
<dbReference type="OrthoDB" id="1929062at2759"/>
<proteinExistence type="predicted"/>
<gene>
    <name evidence="1" type="ORF">FRX31_030102</name>
</gene>
<protein>
    <recommendedName>
        <fullName evidence="3">F-box protein skip19</fullName>
    </recommendedName>
</protein>
<dbReference type="EMBL" id="JABWDY010037631">
    <property type="protein sequence ID" value="KAF5180309.1"/>
    <property type="molecule type" value="Genomic_DNA"/>
</dbReference>
<accession>A0A7J6V5F7</accession>
<organism evidence="1 2">
    <name type="scientific">Thalictrum thalictroides</name>
    <name type="common">Rue-anemone</name>
    <name type="synonym">Anemone thalictroides</name>
    <dbReference type="NCBI Taxonomy" id="46969"/>
    <lineage>
        <taxon>Eukaryota</taxon>
        <taxon>Viridiplantae</taxon>
        <taxon>Streptophyta</taxon>
        <taxon>Embryophyta</taxon>
        <taxon>Tracheophyta</taxon>
        <taxon>Spermatophyta</taxon>
        <taxon>Magnoliopsida</taxon>
        <taxon>Ranunculales</taxon>
        <taxon>Ranunculaceae</taxon>
        <taxon>Thalictroideae</taxon>
        <taxon>Thalictrum</taxon>
    </lineage>
</organism>
<dbReference type="SUPFAM" id="SSF52047">
    <property type="entry name" value="RNI-like"/>
    <property type="match status" value="1"/>
</dbReference>
<name>A0A7J6V5F7_THATH</name>
<evidence type="ECO:0000313" key="2">
    <source>
        <dbReference type="Proteomes" id="UP000554482"/>
    </source>
</evidence>
<evidence type="ECO:0008006" key="3">
    <source>
        <dbReference type="Google" id="ProtNLM"/>
    </source>
</evidence>
<dbReference type="Gene3D" id="3.80.10.10">
    <property type="entry name" value="Ribonuclease Inhibitor"/>
    <property type="match status" value="1"/>
</dbReference>
<dbReference type="AlphaFoldDB" id="A0A7J6V5F7"/>
<keyword evidence="2" id="KW-1185">Reference proteome</keyword>
<dbReference type="PANTHER" id="PTHR38926">
    <property type="entry name" value="F-BOX DOMAIN CONTAINING PROTEIN, EXPRESSED"/>
    <property type="match status" value="1"/>
</dbReference>
<sequence>MEAVVCTSEAQSAIFLGWCPRITHFDLNIRQSKVVEEKKTFELSISKLKELEGMGVDKVLISDDSSLQQIRQCCPNFKHLKVYLHRDEDDSLSNNTVSLITTYLPKLKILDLSGTRIQREDVLVILNACDELESLDITRCGKICVKDEILNIGSRLKKFYWEKEVCDSCEICEGECMEAGIEETYRWPCQHVLDDGFEAYIRGTKEWFGNLYPDSEGTFEEMVFNLYPDAGAFVYPSFILLFVGPGSSDVPNEYHEHWDCYCDCGFSSDDDGDAAYIEYCYEIE</sequence>